<dbReference type="AlphaFoldDB" id="A0A3P7MHF1"/>
<dbReference type="PROSITE" id="PS51843">
    <property type="entry name" value="NR_LBD"/>
    <property type="match status" value="1"/>
</dbReference>
<evidence type="ECO:0000256" key="2">
    <source>
        <dbReference type="ARBA" id="ARBA00023163"/>
    </source>
</evidence>
<keyword evidence="1" id="KW-0805">Transcription regulation</keyword>
<dbReference type="OrthoDB" id="5873264at2759"/>
<keyword evidence="3" id="KW-0675">Receptor</keyword>
<dbReference type="SUPFAM" id="SSF48508">
    <property type="entry name" value="Nuclear receptor ligand-binding domain"/>
    <property type="match status" value="1"/>
</dbReference>
<feature type="domain" description="NR LBD" evidence="5">
    <location>
        <begin position="48"/>
        <end position="255"/>
    </location>
</feature>
<proteinExistence type="predicted"/>
<evidence type="ECO:0000259" key="5">
    <source>
        <dbReference type="PROSITE" id="PS51843"/>
    </source>
</evidence>
<dbReference type="InterPro" id="IPR000536">
    <property type="entry name" value="Nucl_hrmn_rcpt_lig-bd"/>
</dbReference>
<reference evidence="6 7" key="1">
    <citation type="submission" date="2018-11" db="EMBL/GenBank/DDBJ databases">
        <authorList>
            <consortium name="Pathogen Informatics"/>
        </authorList>
    </citation>
    <scope>NUCLEOTIDE SEQUENCE [LARGE SCALE GENOMIC DNA]</scope>
</reference>
<feature type="region of interest" description="Disordered" evidence="4">
    <location>
        <begin position="143"/>
        <end position="165"/>
    </location>
</feature>
<evidence type="ECO:0000256" key="4">
    <source>
        <dbReference type="SAM" id="MobiDB-lite"/>
    </source>
</evidence>
<dbReference type="PRINTS" id="PR00398">
    <property type="entry name" value="STRDHORMONER"/>
</dbReference>
<sequence length="255" mass="28369">MGGLMGSGSLMSSTPLQPNPTHTQLISQLLRAEPILHNELFRADLHDIKASLIQYITSLEANSAHTELADPKGAAEGTRMEERCTRFLINHVNWARQTPFFASLCIQDQISLLKSAWPEIFLLSLAQVGPLVLLGLPVERPQPPTPVPRQMPIKHPNNSDPNSSTMKQEIGVSHTFSQAGLCPFPGMFAKPTEVQQTSDTQRTERDHHRNSQMRLLCESIGCVANLQLDAVECACLKSLLLFNPGEYVLPRRRQF</sequence>
<keyword evidence="2" id="KW-0804">Transcription</keyword>
<gene>
    <name evidence="6" type="ORF">DILT_LOCUS15269</name>
</gene>
<dbReference type="Pfam" id="PF00104">
    <property type="entry name" value="Hormone_recep"/>
    <property type="match status" value="1"/>
</dbReference>
<name>A0A3P7MHF1_DIBLA</name>
<dbReference type="Proteomes" id="UP000281553">
    <property type="component" value="Unassembled WGS sequence"/>
</dbReference>
<keyword evidence="7" id="KW-1185">Reference proteome</keyword>
<organism evidence="6 7">
    <name type="scientific">Dibothriocephalus latus</name>
    <name type="common">Fish tapeworm</name>
    <name type="synonym">Diphyllobothrium latum</name>
    <dbReference type="NCBI Taxonomy" id="60516"/>
    <lineage>
        <taxon>Eukaryota</taxon>
        <taxon>Metazoa</taxon>
        <taxon>Spiralia</taxon>
        <taxon>Lophotrochozoa</taxon>
        <taxon>Platyhelminthes</taxon>
        <taxon>Cestoda</taxon>
        <taxon>Eucestoda</taxon>
        <taxon>Diphyllobothriidea</taxon>
        <taxon>Diphyllobothriidae</taxon>
        <taxon>Dibothriocephalus</taxon>
    </lineage>
</organism>
<evidence type="ECO:0000313" key="6">
    <source>
        <dbReference type="EMBL" id="VDN28915.1"/>
    </source>
</evidence>
<protein>
    <recommendedName>
        <fullName evidence="5">NR LBD domain-containing protein</fullName>
    </recommendedName>
</protein>
<dbReference type="EMBL" id="UYRU01078195">
    <property type="protein sequence ID" value="VDN28915.1"/>
    <property type="molecule type" value="Genomic_DNA"/>
</dbReference>
<accession>A0A3P7MHF1</accession>
<evidence type="ECO:0000256" key="1">
    <source>
        <dbReference type="ARBA" id="ARBA00023015"/>
    </source>
</evidence>
<feature type="compositionally biased region" description="Polar residues" evidence="4">
    <location>
        <begin position="156"/>
        <end position="165"/>
    </location>
</feature>
<evidence type="ECO:0000313" key="7">
    <source>
        <dbReference type="Proteomes" id="UP000281553"/>
    </source>
</evidence>
<dbReference type="InterPro" id="IPR035500">
    <property type="entry name" value="NHR-like_dom_sf"/>
</dbReference>
<dbReference type="InterPro" id="IPR050274">
    <property type="entry name" value="Nuclear_hormone_rcpt_NR2"/>
</dbReference>
<dbReference type="InterPro" id="IPR001723">
    <property type="entry name" value="Nuclear_hrmn_rcpt"/>
</dbReference>
<dbReference type="PANTHER" id="PTHR24083">
    <property type="entry name" value="NUCLEAR HORMONE RECEPTOR"/>
    <property type="match status" value="1"/>
</dbReference>
<evidence type="ECO:0000256" key="3">
    <source>
        <dbReference type="ARBA" id="ARBA00023170"/>
    </source>
</evidence>
<dbReference type="Gene3D" id="1.10.565.10">
    <property type="entry name" value="Retinoid X Receptor"/>
    <property type="match status" value="1"/>
</dbReference>